<protein>
    <submittedName>
        <fullName evidence="3">Uncharacterized protein</fullName>
    </submittedName>
</protein>
<dbReference type="EMBL" id="JAPDHF010000004">
    <property type="protein sequence ID" value="KAJ4019656.1"/>
    <property type="molecule type" value="Genomic_DNA"/>
</dbReference>
<evidence type="ECO:0000313" key="3">
    <source>
        <dbReference type="EMBL" id="KAJ4019656.1"/>
    </source>
</evidence>
<feature type="compositionally biased region" description="Acidic residues" evidence="2">
    <location>
        <begin position="280"/>
        <end position="310"/>
    </location>
</feature>
<feature type="compositionally biased region" description="Polar residues" evidence="2">
    <location>
        <begin position="1"/>
        <end position="13"/>
    </location>
</feature>
<name>A0A9W8PW57_9HYPO</name>
<feature type="compositionally biased region" description="Polar residues" evidence="2">
    <location>
        <begin position="67"/>
        <end position="82"/>
    </location>
</feature>
<feature type="coiled-coil region" evidence="1">
    <location>
        <begin position="514"/>
        <end position="588"/>
    </location>
</feature>
<feature type="compositionally biased region" description="Basic and acidic residues" evidence="2">
    <location>
        <begin position="211"/>
        <end position="239"/>
    </location>
</feature>
<feature type="region of interest" description="Disordered" evidence="2">
    <location>
        <begin position="746"/>
        <end position="779"/>
    </location>
</feature>
<keyword evidence="4" id="KW-1185">Reference proteome</keyword>
<feature type="compositionally biased region" description="Basic and acidic residues" evidence="2">
    <location>
        <begin position="754"/>
        <end position="763"/>
    </location>
</feature>
<feature type="region of interest" description="Disordered" evidence="2">
    <location>
        <begin position="1"/>
        <end position="20"/>
    </location>
</feature>
<organism evidence="3 4">
    <name type="scientific">Fusarium irregulare</name>
    <dbReference type="NCBI Taxonomy" id="2494466"/>
    <lineage>
        <taxon>Eukaryota</taxon>
        <taxon>Fungi</taxon>
        <taxon>Dikarya</taxon>
        <taxon>Ascomycota</taxon>
        <taxon>Pezizomycotina</taxon>
        <taxon>Sordariomycetes</taxon>
        <taxon>Hypocreomycetidae</taxon>
        <taxon>Hypocreales</taxon>
        <taxon>Nectriaceae</taxon>
        <taxon>Fusarium</taxon>
        <taxon>Fusarium incarnatum-equiseti species complex</taxon>
    </lineage>
</organism>
<keyword evidence="1" id="KW-0175">Coiled coil</keyword>
<accession>A0A9W8PW57</accession>
<dbReference type="AlphaFoldDB" id="A0A9W8PW57"/>
<feature type="region of interest" description="Disordered" evidence="2">
    <location>
        <begin position="122"/>
        <end position="168"/>
    </location>
</feature>
<gene>
    <name evidence="3" type="ORF">NW766_003413</name>
</gene>
<reference evidence="3" key="1">
    <citation type="submission" date="2022-10" db="EMBL/GenBank/DDBJ databases">
        <title>Fusarium specimens isolated from Avocado Roots.</title>
        <authorList>
            <person name="Stajich J."/>
            <person name="Roper C."/>
            <person name="Heimlech-Rivalta G."/>
        </authorList>
    </citation>
    <scope>NUCLEOTIDE SEQUENCE</scope>
    <source>
        <strain evidence="3">CF00143</strain>
    </source>
</reference>
<evidence type="ECO:0000313" key="4">
    <source>
        <dbReference type="Proteomes" id="UP001152130"/>
    </source>
</evidence>
<sequence length="950" mass="107347">MSDRYNNTKTPESNRGAPAGLKCAPFFVTLPFPPFDLPPSSTMPPRTLPKNPVYRAEDNPYSFPSFEDNSQEQTPSYRNPYSRNPEGDSQEQAPVYNESFVDRPMYSRPPIIDPILASSIFSSCPDNSKEKTPSYRNPYSISREEDSREQVPVYNNHSTPEPSMDRAMYSSLTIIDPILASSIFPSHPEASQSARPTTPANSRKYQPMIFRGDEERAAELRDLRDLYDHMSRQEQERKRSPSLMSTDESDSDYQCPDTELESESEFFEEEESNPSSALDCTEDEFDDDYTAPDSDSESESESASDTEPEPSQEQGNEMSLDIGEELRTWSPPGFAWSRPHIPSWNDLGPQDDDMLHNDLFGLVPAPPFLPIFPRLPVVLLDLLPKIKNRAVDDDSLRTLVKSLEKASGSLDDGSLDTLSQTIEKALEQYEDPVSAKPSLSQDLGKKVHSSLESYDMATEKLRKDIDEHCDRIRERCDSLEREKRDRANAGSPAFQEWVDAVFPGPDIPAHEREKVKAERVHRLAEREREQVRLERCRRLAERYRERFGILGNAVAGPSQEREKETSLSSKLDEMIRQKREKLRELEGDKVPEVGRVQDSGRACRVAAAAWALSFDARPRLPSPKPNSAVDVSEKAGEEMDVLLAEHRAEEEKDALPDYETDMELGDDFFEGQVSLPASPSSSQGQKRKRTDSFHERSFFEDFEKMRQHVQEGVGREMKRHKKDGQSFEECMNRLYPADSEIWKIDDEPIPVRSSKSEQSRSGEDLGNGERSSSKEYRWDEKRLRGSEDFIDGLSNGGLPDIPPFVGMSPFAGMPPVRPYDPIIPVVTYPQSAGAPAMPPMLQLASTPPMPPMSPMVPMPPMPAFAPFAPFPTLPIMPNDSLLDIGPKRYPIYRPAFFSLPEVVPCYYAVSLATSYDHEPWRPETEILEAVSDKPFSEWDDITGPVQDSAI</sequence>
<dbReference type="Proteomes" id="UP001152130">
    <property type="component" value="Unassembled WGS sequence"/>
</dbReference>
<feature type="region of interest" description="Disordered" evidence="2">
    <location>
        <begin position="665"/>
        <end position="693"/>
    </location>
</feature>
<evidence type="ECO:0000256" key="1">
    <source>
        <dbReference type="SAM" id="Coils"/>
    </source>
</evidence>
<feature type="region of interest" description="Disordered" evidence="2">
    <location>
        <begin position="185"/>
        <end position="317"/>
    </location>
</feature>
<feature type="compositionally biased region" description="Polar residues" evidence="2">
    <location>
        <begin position="189"/>
        <end position="204"/>
    </location>
</feature>
<proteinExistence type="predicted"/>
<feature type="compositionally biased region" description="Polar residues" evidence="2">
    <location>
        <begin position="675"/>
        <end position="684"/>
    </location>
</feature>
<feature type="region of interest" description="Disordered" evidence="2">
    <location>
        <begin position="37"/>
        <end position="103"/>
    </location>
</feature>
<feature type="compositionally biased region" description="Acidic residues" evidence="2">
    <location>
        <begin position="258"/>
        <end position="272"/>
    </location>
</feature>
<evidence type="ECO:0000256" key="2">
    <source>
        <dbReference type="SAM" id="MobiDB-lite"/>
    </source>
</evidence>
<comment type="caution">
    <text evidence="3">The sequence shown here is derived from an EMBL/GenBank/DDBJ whole genome shotgun (WGS) entry which is preliminary data.</text>
</comment>